<feature type="transmembrane region" description="Helical" evidence="1">
    <location>
        <begin position="151"/>
        <end position="175"/>
    </location>
</feature>
<evidence type="ECO:0000313" key="4">
    <source>
        <dbReference type="Proteomes" id="UP000790347"/>
    </source>
</evidence>
<dbReference type="EMBL" id="ASGP02000001">
    <property type="protein sequence ID" value="KAH9527090.1"/>
    <property type="molecule type" value="Genomic_DNA"/>
</dbReference>
<name>A0A922I9X9_DERFA</name>
<dbReference type="OrthoDB" id="10564828at2759"/>
<accession>A0A922I9X9</accession>
<evidence type="ECO:0000313" key="2">
    <source>
        <dbReference type="EMBL" id="KAH7641322.1"/>
    </source>
</evidence>
<dbReference type="Proteomes" id="UP000790347">
    <property type="component" value="Unassembled WGS sequence"/>
</dbReference>
<reference evidence="3" key="1">
    <citation type="submission" date="2013-05" db="EMBL/GenBank/DDBJ databases">
        <authorList>
            <person name="Yim A.K.Y."/>
            <person name="Chan T.F."/>
            <person name="Ji K.M."/>
            <person name="Liu X.Y."/>
            <person name="Zhou J.W."/>
            <person name="Li R.Q."/>
            <person name="Yang K.Y."/>
            <person name="Li J."/>
            <person name="Li M."/>
            <person name="Law P.T.W."/>
            <person name="Wu Y.L."/>
            <person name="Cai Z.L."/>
            <person name="Qin H."/>
            <person name="Bao Y."/>
            <person name="Leung R.K.K."/>
            <person name="Ng P.K.S."/>
            <person name="Zou J."/>
            <person name="Zhong X.J."/>
            <person name="Ran P.X."/>
            <person name="Zhong N.S."/>
            <person name="Liu Z.G."/>
            <person name="Tsui S.K.W."/>
        </authorList>
    </citation>
    <scope>NUCLEOTIDE SEQUENCE</scope>
    <source>
        <strain evidence="3">Derf</strain>
        <tissue evidence="3">Whole organism</tissue>
    </source>
</reference>
<feature type="transmembrane region" description="Helical" evidence="1">
    <location>
        <begin position="41"/>
        <end position="61"/>
    </location>
</feature>
<feature type="transmembrane region" description="Helical" evidence="1">
    <location>
        <begin position="127"/>
        <end position="145"/>
    </location>
</feature>
<evidence type="ECO:0000256" key="1">
    <source>
        <dbReference type="SAM" id="Phobius"/>
    </source>
</evidence>
<organism evidence="3 4">
    <name type="scientific">Dermatophagoides farinae</name>
    <name type="common">American house dust mite</name>
    <dbReference type="NCBI Taxonomy" id="6954"/>
    <lineage>
        <taxon>Eukaryota</taxon>
        <taxon>Metazoa</taxon>
        <taxon>Ecdysozoa</taxon>
        <taxon>Arthropoda</taxon>
        <taxon>Chelicerata</taxon>
        <taxon>Arachnida</taxon>
        <taxon>Acari</taxon>
        <taxon>Acariformes</taxon>
        <taxon>Sarcoptiformes</taxon>
        <taxon>Astigmata</taxon>
        <taxon>Psoroptidia</taxon>
        <taxon>Analgoidea</taxon>
        <taxon>Pyroglyphidae</taxon>
        <taxon>Dermatophagoidinae</taxon>
        <taxon>Dermatophagoides</taxon>
    </lineage>
</organism>
<keyword evidence="1" id="KW-0472">Membrane</keyword>
<reference evidence="2" key="2">
    <citation type="submission" date="2020-06" db="EMBL/GenBank/DDBJ databases">
        <authorList>
            <person name="Ji K."/>
            <person name="Li J."/>
        </authorList>
    </citation>
    <scope>NUCLEOTIDE SEQUENCE</scope>
    <source>
        <strain evidence="2">JKM2019</strain>
        <tissue evidence="2">Whole body</tissue>
    </source>
</reference>
<evidence type="ECO:0000313" key="3">
    <source>
        <dbReference type="EMBL" id="KAH9527090.1"/>
    </source>
</evidence>
<sequence>MDNEQQPDTNRLLNLIINTYGFVGIQLKPIKLNEIRSASNFIINILINIFIVHVFQSEIFYSGRSEFLTTLNYYMINQFHKLNKNVIFPLIYSGYILSYFANGHQFIQCLQSTTYSSSIQFSQNQSILVLMVATILSNIFCFIGVEKFQKSSIFNIISLEIFYFYESVTWILLYYHQIVNLNALRQIRDRYLESSLSSSSSSGHKRTISNYLIKCKNLFINVKQLADLNTRIQSILSYLLCLHILDSSSFLILSTTDLAAFNLESSYKCLIELPIRISLWIGLCMANKIVIMEFDRIENSIQKSLRSITTGLKRKKIFKYKEMEIFRESFQLIMFDFFIIDFALFMDWIIFIAGYVTIIYQTNN</sequence>
<feature type="transmembrane region" description="Helical" evidence="1">
    <location>
        <begin position="12"/>
        <end position="29"/>
    </location>
</feature>
<keyword evidence="1" id="KW-1133">Transmembrane helix</keyword>
<comment type="caution">
    <text evidence="3">The sequence shown here is derived from an EMBL/GenBank/DDBJ whole genome shotgun (WGS) entry which is preliminary data.</text>
</comment>
<gene>
    <name evidence="3" type="ORF">DERF_001134</name>
    <name evidence="2" type="ORF">HUG17_4366</name>
</gene>
<keyword evidence="1" id="KW-0812">Transmembrane</keyword>
<reference evidence="2" key="3">
    <citation type="journal article" date="2021" name="World Allergy Organ. J.">
        <title>Chromosome-level assembly of Dermatophagoides farinae genome and transcriptome reveals two novel allergens Der f 37 and Der f 39.</title>
        <authorList>
            <person name="Chen J."/>
            <person name="Cai Z."/>
            <person name="Fan D."/>
            <person name="Hu J."/>
            <person name="Hou Y."/>
            <person name="He Y."/>
            <person name="Zhang Z."/>
            <person name="Zhao Z."/>
            <person name="Gao P."/>
            <person name="Hu W."/>
            <person name="Sun J."/>
            <person name="Li J."/>
            <person name="Ji K."/>
        </authorList>
    </citation>
    <scope>NUCLEOTIDE SEQUENCE</scope>
    <source>
        <strain evidence="2">JKM2019</strain>
    </source>
</reference>
<proteinExistence type="predicted"/>
<feature type="transmembrane region" description="Helical" evidence="1">
    <location>
        <begin position="86"/>
        <end position="107"/>
    </location>
</feature>
<dbReference type="AlphaFoldDB" id="A0A922I9X9"/>
<dbReference type="EMBL" id="SDOV01000004">
    <property type="protein sequence ID" value="KAH7641322.1"/>
    <property type="molecule type" value="Genomic_DNA"/>
</dbReference>
<dbReference type="Proteomes" id="UP000828236">
    <property type="component" value="Unassembled WGS sequence"/>
</dbReference>
<reference evidence="3" key="4">
    <citation type="journal article" date="2022" name="Res Sq">
        <title>Comparative Genomics Reveals Insights into the Divergent Evolution of Astigmatic Mites and Household Pest Adaptations.</title>
        <authorList>
            <person name="Xiong Q."/>
            <person name="Wan A.T.-Y."/>
            <person name="Liu X.-Y."/>
            <person name="Fung C.S.-H."/>
            <person name="Xiao X."/>
            <person name="Malainual N."/>
            <person name="Hou J."/>
            <person name="Wang L."/>
            <person name="Wang M."/>
            <person name="Yang K."/>
            <person name="Cui Y."/>
            <person name="Leung E."/>
            <person name="Nong W."/>
            <person name="Shin S.-K."/>
            <person name="Au S."/>
            <person name="Jeong K.Y."/>
            <person name="Chew F.T."/>
            <person name="Hui J."/>
            <person name="Leung T.F."/>
            <person name="Tungtrongchitr A."/>
            <person name="Zhong N."/>
            <person name="Liu Z."/>
            <person name="Tsui S."/>
        </authorList>
    </citation>
    <scope>NUCLEOTIDE SEQUENCE</scope>
    <source>
        <strain evidence="3">Derf</strain>
        <tissue evidence="3">Whole organism</tissue>
    </source>
</reference>
<feature type="transmembrane region" description="Helical" evidence="1">
    <location>
        <begin position="333"/>
        <end position="360"/>
    </location>
</feature>
<protein>
    <submittedName>
        <fullName evidence="3">Uncharacterized protein</fullName>
    </submittedName>
</protein>
<keyword evidence="4" id="KW-1185">Reference proteome</keyword>